<evidence type="ECO:0000313" key="2">
    <source>
        <dbReference type="EMBL" id="CAI2182022.1"/>
    </source>
</evidence>
<dbReference type="InterPro" id="IPR053215">
    <property type="entry name" value="TKL_Ser/Thr_kinase"/>
</dbReference>
<dbReference type="InterPro" id="IPR001245">
    <property type="entry name" value="Ser-Thr/Tyr_kinase_cat_dom"/>
</dbReference>
<dbReference type="InterPro" id="IPR011009">
    <property type="entry name" value="Kinase-like_dom_sf"/>
</dbReference>
<dbReference type="InterPro" id="IPR000719">
    <property type="entry name" value="Prot_kinase_dom"/>
</dbReference>
<name>A0A9W4ST29_9GLOM</name>
<dbReference type="SUPFAM" id="SSF56112">
    <property type="entry name" value="Protein kinase-like (PK-like)"/>
    <property type="match status" value="1"/>
</dbReference>
<accession>A0A9W4ST29</accession>
<feature type="domain" description="Protein kinase" evidence="1">
    <location>
        <begin position="1"/>
        <end position="207"/>
    </location>
</feature>
<dbReference type="Pfam" id="PF07714">
    <property type="entry name" value="PK_Tyr_Ser-Thr"/>
    <property type="match status" value="1"/>
</dbReference>
<dbReference type="GO" id="GO:0004672">
    <property type="term" value="F:protein kinase activity"/>
    <property type="evidence" value="ECO:0007669"/>
    <property type="project" value="InterPro"/>
</dbReference>
<dbReference type="EMBL" id="CAMKVN010002649">
    <property type="protein sequence ID" value="CAI2182022.1"/>
    <property type="molecule type" value="Genomic_DNA"/>
</dbReference>
<dbReference type="GO" id="GO:0005524">
    <property type="term" value="F:ATP binding"/>
    <property type="evidence" value="ECO:0007669"/>
    <property type="project" value="InterPro"/>
</dbReference>
<reference evidence="2" key="1">
    <citation type="submission" date="2022-08" db="EMBL/GenBank/DDBJ databases">
        <authorList>
            <person name="Kallberg Y."/>
            <person name="Tangrot J."/>
            <person name="Rosling A."/>
        </authorList>
    </citation>
    <scope>NUCLEOTIDE SEQUENCE</scope>
    <source>
        <strain evidence="2">Wild A</strain>
    </source>
</reference>
<sequence length="210" mass="24317">MKEYITKCYGVSQNPITKQYLMVMESFNDGNMRQYFKNHHNKSSFTNKLHLLLCISCGLRKIHNKGFIHRNLHSGNILMFGNQICRITDLRLCRSVIERNDDDNEMKLCGVLPYVAPEVLKGRTYTQAADIYSFGMIAHETISELPPYHDIAHDELLASRICQGLRPKFNHIKVPLKLENLIDQCLDADPLKRPTAFELCNLLSNWYDEV</sequence>
<dbReference type="PANTHER" id="PTHR45756">
    <property type="entry name" value="PALMITOYLTRANSFERASE"/>
    <property type="match status" value="1"/>
</dbReference>
<dbReference type="AlphaFoldDB" id="A0A9W4ST29"/>
<proteinExistence type="predicted"/>
<organism evidence="2 3">
    <name type="scientific">Funneliformis geosporum</name>
    <dbReference type="NCBI Taxonomy" id="1117311"/>
    <lineage>
        <taxon>Eukaryota</taxon>
        <taxon>Fungi</taxon>
        <taxon>Fungi incertae sedis</taxon>
        <taxon>Mucoromycota</taxon>
        <taxon>Glomeromycotina</taxon>
        <taxon>Glomeromycetes</taxon>
        <taxon>Glomerales</taxon>
        <taxon>Glomeraceae</taxon>
        <taxon>Funneliformis</taxon>
    </lineage>
</organism>
<dbReference type="PROSITE" id="PS50011">
    <property type="entry name" value="PROTEIN_KINASE_DOM"/>
    <property type="match status" value="1"/>
</dbReference>
<dbReference type="Proteomes" id="UP001153678">
    <property type="component" value="Unassembled WGS sequence"/>
</dbReference>
<comment type="caution">
    <text evidence="2">The sequence shown here is derived from an EMBL/GenBank/DDBJ whole genome shotgun (WGS) entry which is preliminary data.</text>
</comment>
<feature type="non-terminal residue" evidence="2">
    <location>
        <position position="210"/>
    </location>
</feature>
<evidence type="ECO:0000313" key="3">
    <source>
        <dbReference type="Proteomes" id="UP001153678"/>
    </source>
</evidence>
<protein>
    <submittedName>
        <fullName evidence="2">3274_t:CDS:1</fullName>
    </submittedName>
</protein>
<dbReference type="OrthoDB" id="6718656at2759"/>
<evidence type="ECO:0000259" key="1">
    <source>
        <dbReference type="PROSITE" id="PS50011"/>
    </source>
</evidence>
<dbReference type="PANTHER" id="PTHR45756:SF1">
    <property type="entry name" value="PROTEIN KINASE DOMAIN CONTAINING PROTEIN"/>
    <property type="match status" value="1"/>
</dbReference>
<gene>
    <name evidence="2" type="ORF">FWILDA_LOCUS10375</name>
</gene>
<keyword evidence="3" id="KW-1185">Reference proteome</keyword>
<dbReference type="Gene3D" id="1.10.510.10">
    <property type="entry name" value="Transferase(Phosphotransferase) domain 1"/>
    <property type="match status" value="1"/>
</dbReference>